<name>A0A0R3RP58_9BILA</name>
<dbReference type="InterPro" id="IPR000276">
    <property type="entry name" value="GPCR_Rhodpsn"/>
</dbReference>
<dbReference type="Gene3D" id="1.20.1070.10">
    <property type="entry name" value="Rhodopsin 7-helix transmembrane proteins"/>
    <property type="match status" value="1"/>
</dbReference>
<evidence type="ECO:0000256" key="4">
    <source>
        <dbReference type="ARBA" id="ARBA00022989"/>
    </source>
</evidence>
<protein>
    <submittedName>
        <fullName evidence="9">G_PROTEIN_RECEP_F1_2 domain-containing protein</fullName>
    </submittedName>
</protein>
<dbReference type="PANTHER" id="PTHR24241:SF180">
    <property type="entry name" value="G-PROTEIN COUPLED RECEPTORS FAMILY 1 PROFILE DOMAIN-CONTAINING PROTEIN"/>
    <property type="match status" value="1"/>
</dbReference>
<dbReference type="GO" id="GO:0005886">
    <property type="term" value="C:plasma membrane"/>
    <property type="evidence" value="ECO:0007669"/>
    <property type="project" value="UniProtKB-SubCell"/>
</dbReference>
<dbReference type="GO" id="GO:0004930">
    <property type="term" value="F:G protein-coupled receptor activity"/>
    <property type="evidence" value="ECO:0007669"/>
    <property type="project" value="InterPro"/>
</dbReference>
<proteinExistence type="predicted"/>
<evidence type="ECO:0000256" key="1">
    <source>
        <dbReference type="ARBA" id="ARBA00004651"/>
    </source>
</evidence>
<reference evidence="9" key="1">
    <citation type="submission" date="2017-02" db="UniProtKB">
        <authorList>
            <consortium name="WormBaseParasite"/>
        </authorList>
    </citation>
    <scope>IDENTIFICATION</scope>
</reference>
<dbReference type="GO" id="GO:0042277">
    <property type="term" value="F:peptide binding"/>
    <property type="evidence" value="ECO:0007669"/>
    <property type="project" value="TreeGrafter"/>
</dbReference>
<dbReference type="Pfam" id="PF00001">
    <property type="entry name" value="7tm_1"/>
    <property type="match status" value="1"/>
</dbReference>
<dbReference type="Proteomes" id="UP000050640">
    <property type="component" value="Unplaced"/>
</dbReference>
<organism evidence="8 9">
    <name type="scientific">Elaeophora elaphi</name>
    <dbReference type="NCBI Taxonomy" id="1147741"/>
    <lineage>
        <taxon>Eukaryota</taxon>
        <taxon>Metazoa</taxon>
        <taxon>Ecdysozoa</taxon>
        <taxon>Nematoda</taxon>
        <taxon>Chromadorea</taxon>
        <taxon>Rhabditida</taxon>
        <taxon>Spirurina</taxon>
        <taxon>Spiruromorpha</taxon>
        <taxon>Filarioidea</taxon>
        <taxon>Onchocercidae</taxon>
        <taxon>Elaeophora</taxon>
    </lineage>
</organism>
<comment type="subcellular location">
    <subcellularLocation>
        <location evidence="1">Cell membrane</location>
        <topology evidence="1">Multi-pass membrane protein</topology>
    </subcellularLocation>
</comment>
<evidence type="ECO:0000313" key="8">
    <source>
        <dbReference type="Proteomes" id="UP000050640"/>
    </source>
</evidence>
<evidence type="ECO:0000259" key="7">
    <source>
        <dbReference type="PROSITE" id="PS50262"/>
    </source>
</evidence>
<dbReference type="AlphaFoldDB" id="A0A0R3RP58"/>
<dbReference type="InterPro" id="IPR017452">
    <property type="entry name" value="GPCR_Rhodpsn_7TM"/>
</dbReference>
<evidence type="ECO:0000256" key="6">
    <source>
        <dbReference type="ARBA" id="ARBA00023170"/>
    </source>
</evidence>
<keyword evidence="2" id="KW-1003">Cell membrane</keyword>
<keyword evidence="8" id="KW-1185">Reference proteome</keyword>
<keyword evidence="6" id="KW-0675">Receptor</keyword>
<accession>A0A0R3RP58</accession>
<evidence type="ECO:0000256" key="2">
    <source>
        <dbReference type="ARBA" id="ARBA00022475"/>
    </source>
</evidence>
<dbReference type="PANTHER" id="PTHR24241">
    <property type="entry name" value="NEUROPEPTIDE RECEPTOR-RELATED G-PROTEIN COUPLED RECEPTOR"/>
    <property type="match status" value="1"/>
</dbReference>
<sequence length="64" mass="7367">MTEISQCWMLGPHICKCTAYLQPVTVCASAYTLALIALERYYAICRPLESMVWLSKKYPFMSKL</sequence>
<keyword evidence="5" id="KW-0472">Membrane</keyword>
<evidence type="ECO:0000256" key="3">
    <source>
        <dbReference type="ARBA" id="ARBA00022692"/>
    </source>
</evidence>
<feature type="domain" description="G-protein coupled receptors family 1 profile" evidence="7">
    <location>
        <begin position="1"/>
        <end position="64"/>
    </location>
</feature>
<dbReference type="SUPFAM" id="SSF81321">
    <property type="entry name" value="Family A G protein-coupled receptor-like"/>
    <property type="match status" value="1"/>
</dbReference>
<evidence type="ECO:0000313" key="9">
    <source>
        <dbReference type="WBParaSite" id="EEL_0000327001-mRNA-1"/>
    </source>
</evidence>
<dbReference type="STRING" id="1147741.A0A0R3RP58"/>
<dbReference type="PROSITE" id="PS00237">
    <property type="entry name" value="G_PROTEIN_RECEP_F1_1"/>
    <property type="match status" value="1"/>
</dbReference>
<dbReference type="GO" id="GO:0032870">
    <property type="term" value="P:cellular response to hormone stimulus"/>
    <property type="evidence" value="ECO:0007669"/>
    <property type="project" value="TreeGrafter"/>
</dbReference>
<dbReference type="PROSITE" id="PS50262">
    <property type="entry name" value="G_PROTEIN_RECEP_F1_2"/>
    <property type="match status" value="1"/>
</dbReference>
<dbReference type="WBParaSite" id="EEL_0000327001-mRNA-1">
    <property type="protein sequence ID" value="EEL_0000327001-mRNA-1"/>
    <property type="gene ID" value="EEL_0000327001"/>
</dbReference>
<keyword evidence="3" id="KW-0812">Transmembrane</keyword>
<evidence type="ECO:0000256" key="5">
    <source>
        <dbReference type="ARBA" id="ARBA00023136"/>
    </source>
</evidence>
<keyword evidence="4" id="KW-1133">Transmembrane helix</keyword>